<dbReference type="EMBL" id="JBANAX010000655">
    <property type="protein sequence ID" value="KAL1199052.1"/>
    <property type="molecule type" value="Genomic_DNA"/>
</dbReference>
<reference evidence="8 9" key="1">
    <citation type="submission" date="2024-04" db="EMBL/GenBank/DDBJ databases">
        <title>Genome assembly C_amara_ONT_v2.</title>
        <authorList>
            <person name="Yant L."/>
            <person name="Moore C."/>
            <person name="Slenker M."/>
        </authorList>
    </citation>
    <scope>NUCLEOTIDE SEQUENCE [LARGE SCALE GENOMIC DNA]</scope>
    <source>
        <tissue evidence="8">Leaf</tissue>
    </source>
</reference>
<protein>
    <recommendedName>
        <fullName evidence="7">Flavin-containing monooxygenase</fullName>
        <ecNumber evidence="7">1.-.-.-</ecNumber>
    </recommendedName>
</protein>
<dbReference type="InterPro" id="IPR020946">
    <property type="entry name" value="Flavin_mOase-like"/>
</dbReference>
<dbReference type="Proteomes" id="UP001558713">
    <property type="component" value="Unassembled WGS sequence"/>
</dbReference>
<evidence type="ECO:0000256" key="7">
    <source>
        <dbReference type="RuleBase" id="RU361177"/>
    </source>
</evidence>
<accession>A0ABD0ZWR2</accession>
<keyword evidence="5 7" id="KW-0560">Oxidoreductase</keyword>
<evidence type="ECO:0000256" key="2">
    <source>
        <dbReference type="ARBA" id="ARBA00022630"/>
    </source>
</evidence>
<comment type="similarity">
    <text evidence="1 7">Belongs to the FMO family.</text>
</comment>
<dbReference type="InterPro" id="IPR000960">
    <property type="entry name" value="Flavin_mOase"/>
</dbReference>
<dbReference type="AlphaFoldDB" id="A0ABD0ZWR2"/>
<comment type="caution">
    <text evidence="8">The sequence shown here is derived from an EMBL/GenBank/DDBJ whole genome shotgun (WGS) entry which is preliminary data.</text>
</comment>
<dbReference type="InterPro" id="IPR036188">
    <property type="entry name" value="FAD/NAD-bd_sf"/>
</dbReference>
<dbReference type="PIRSF" id="PIRSF000332">
    <property type="entry name" value="FMO"/>
    <property type="match status" value="1"/>
</dbReference>
<dbReference type="PANTHER" id="PTHR23023">
    <property type="entry name" value="DIMETHYLANILINE MONOOXYGENASE"/>
    <property type="match status" value="1"/>
</dbReference>
<organism evidence="8 9">
    <name type="scientific">Cardamine amara subsp. amara</name>
    <dbReference type="NCBI Taxonomy" id="228776"/>
    <lineage>
        <taxon>Eukaryota</taxon>
        <taxon>Viridiplantae</taxon>
        <taxon>Streptophyta</taxon>
        <taxon>Embryophyta</taxon>
        <taxon>Tracheophyta</taxon>
        <taxon>Spermatophyta</taxon>
        <taxon>Magnoliopsida</taxon>
        <taxon>eudicotyledons</taxon>
        <taxon>Gunneridae</taxon>
        <taxon>Pentapetalae</taxon>
        <taxon>rosids</taxon>
        <taxon>malvids</taxon>
        <taxon>Brassicales</taxon>
        <taxon>Brassicaceae</taxon>
        <taxon>Cardamineae</taxon>
        <taxon>Cardamine</taxon>
    </lineage>
</organism>
<dbReference type="InterPro" id="IPR050346">
    <property type="entry name" value="FMO-like"/>
</dbReference>
<evidence type="ECO:0000256" key="1">
    <source>
        <dbReference type="ARBA" id="ARBA00009183"/>
    </source>
</evidence>
<keyword evidence="6 7" id="KW-0503">Monooxygenase</keyword>
<gene>
    <name evidence="8" type="ORF">V5N11_028389</name>
</gene>
<dbReference type="Gene3D" id="3.50.50.60">
    <property type="entry name" value="FAD/NAD(P)-binding domain"/>
    <property type="match status" value="2"/>
</dbReference>
<name>A0ABD0ZWR2_CARAN</name>
<keyword evidence="2 7" id="KW-0285">Flavoprotein</keyword>
<evidence type="ECO:0000256" key="3">
    <source>
        <dbReference type="ARBA" id="ARBA00022827"/>
    </source>
</evidence>
<evidence type="ECO:0000313" key="8">
    <source>
        <dbReference type="EMBL" id="KAL1199052.1"/>
    </source>
</evidence>
<dbReference type="EC" id="1.-.-.-" evidence="7"/>
<dbReference type="SUPFAM" id="SSF51905">
    <property type="entry name" value="FAD/NAD(P)-binding domain"/>
    <property type="match status" value="2"/>
</dbReference>
<evidence type="ECO:0000256" key="4">
    <source>
        <dbReference type="ARBA" id="ARBA00022857"/>
    </source>
</evidence>
<evidence type="ECO:0000256" key="5">
    <source>
        <dbReference type="ARBA" id="ARBA00023002"/>
    </source>
</evidence>
<comment type="cofactor">
    <cofactor evidence="7">
        <name>FAD</name>
        <dbReference type="ChEBI" id="CHEBI:57692"/>
    </cofactor>
</comment>
<keyword evidence="3 7" id="KW-0274">FAD</keyword>
<evidence type="ECO:0000313" key="9">
    <source>
        <dbReference type="Proteomes" id="UP001558713"/>
    </source>
</evidence>
<keyword evidence="4" id="KW-0521">NADP</keyword>
<dbReference type="Pfam" id="PF00743">
    <property type="entry name" value="FMO-like"/>
    <property type="match status" value="2"/>
</dbReference>
<proteinExistence type="inferred from homology"/>
<keyword evidence="9" id="KW-1185">Reference proteome</keyword>
<dbReference type="GO" id="GO:0004497">
    <property type="term" value="F:monooxygenase activity"/>
    <property type="evidence" value="ECO:0007669"/>
    <property type="project" value="UniProtKB-KW"/>
</dbReference>
<dbReference type="FunFam" id="3.50.50.60:FF:000099">
    <property type="entry name" value="Flavin-containing monooxygenase"/>
    <property type="match status" value="1"/>
</dbReference>
<sequence length="426" mass="48469">MAPARSKTSRLHVAVIGAGAAGLVAARELRRENHSVVVFERNTQVGGLWVYTPDSEPDPLSLDPNRTIVHSSVYDSLRTNLPRECMGYRDFPFVPRPEDDESRDPRRYPSHREVLAYLEDFARKFKLEEMVRFETEVVLVELEEKKWRIQFRNSVGISGDEIFDAVVVSNGHYTEPRVAYVPGIDSWPGKQVHSHNYRVPDPFNDQVVVVIGNFASGSDISRDITRVAKEVHIASRSNPSETYEKLPGSNNLWLHSMIESAHEDGSIVFKNDNCVGPLYKHVFLPALAPGLSFIGLPWMTLQFFMFELQSKWVAAVLSGQVSLPSEEKMMEDVTAFYAKRDANGIPKRYTHKLGGSQVEYLNWIAEQIDAPLLEQWRAEEVEGGYRRLATQSDTFRDKWDDDHLIVEAYEDFLRQKLISVLPSSGK</sequence>
<dbReference type="PRINTS" id="PR00370">
    <property type="entry name" value="FMOXYGENASE"/>
</dbReference>
<evidence type="ECO:0000256" key="6">
    <source>
        <dbReference type="ARBA" id="ARBA00023033"/>
    </source>
</evidence>